<dbReference type="AlphaFoldDB" id="X1H801"/>
<comment type="caution">
    <text evidence="1">The sequence shown here is derived from an EMBL/GenBank/DDBJ whole genome shotgun (WGS) entry which is preliminary data.</text>
</comment>
<evidence type="ECO:0000313" key="1">
    <source>
        <dbReference type="EMBL" id="GAH53205.1"/>
    </source>
</evidence>
<organism evidence="1">
    <name type="scientific">marine sediment metagenome</name>
    <dbReference type="NCBI Taxonomy" id="412755"/>
    <lineage>
        <taxon>unclassified sequences</taxon>
        <taxon>metagenomes</taxon>
        <taxon>ecological metagenomes</taxon>
    </lineage>
</organism>
<name>X1H801_9ZZZZ</name>
<proteinExistence type="predicted"/>
<protein>
    <submittedName>
        <fullName evidence="1">Uncharacterized protein</fullName>
    </submittedName>
</protein>
<feature type="non-terminal residue" evidence="1">
    <location>
        <position position="92"/>
    </location>
</feature>
<reference evidence="1" key="1">
    <citation type="journal article" date="2014" name="Front. Microbiol.">
        <title>High frequency of phylogenetically diverse reductive dehalogenase-homologous genes in deep subseafloor sedimentary metagenomes.</title>
        <authorList>
            <person name="Kawai M."/>
            <person name="Futagami T."/>
            <person name="Toyoda A."/>
            <person name="Takaki Y."/>
            <person name="Nishi S."/>
            <person name="Hori S."/>
            <person name="Arai W."/>
            <person name="Tsubouchi T."/>
            <person name="Morono Y."/>
            <person name="Uchiyama I."/>
            <person name="Ito T."/>
            <person name="Fujiyama A."/>
            <person name="Inagaki F."/>
            <person name="Takami H."/>
        </authorList>
    </citation>
    <scope>NUCLEOTIDE SEQUENCE</scope>
    <source>
        <strain evidence="1">Expedition CK06-06</strain>
    </source>
</reference>
<gene>
    <name evidence="1" type="ORF">S03H2_26669</name>
</gene>
<sequence>MPGSGGGASITGSGTQQLIISGGLGQVNAALATLSFLSNSVGPDQIDVATSDGRGGSDDHKIAVTVTPGTNVPFSIIAPSSAITGVNQAGSI</sequence>
<dbReference type="EMBL" id="BARU01015572">
    <property type="protein sequence ID" value="GAH53205.1"/>
    <property type="molecule type" value="Genomic_DNA"/>
</dbReference>
<accession>X1H801</accession>